<keyword evidence="3" id="KW-0805">Transcription regulation</keyword>
<protein>
    <recommendedName>
        <fullName evidence="8">Zn(2)-C6 fungal-type domain-containing protein</fullName>
    </recommendedName>
</protein>
<dbReference type="Proteomes" id="UP001174936">
    <property type="component" value="Unassembled WGS sequence"/>
</dbReference>
<comment type="caution">
    <text evidence="9">The sequence shown here is derived from an EMBL/GenBank/DDBJ whole genome shotgun (WGS) entry which is preliminary data.</text>
</comment>
<dbReference type="SUPFAM" id="SSF57701">
    <property type="entry name" value="Zn2/Cys6 DNA-binding domain"/>
    <property type="match status" value="1"/>
</dbReference>
<dbReference type="GO" id="GO:0008270">
    <property type="term" value="F:zinc ion binding"/>
    <property type="evidence" value="ECO:0007669"/>
    <property type="project" value="InterPro"/>
</dbReference>
<gene>
    <name evidence="9" type="ORF">B0T16DRAFT_456544</name>
</gene>
<dbReference type="GO" id="GO:0003677">
    <property type="term" value="F:DNA binding"/>
    <property type="evidence" value="ECO:0007669"/>
    <property type="project" value="UniProtKB-KW"/>
</dbReference>
<keyword evidence="7" id="KW-0175">Coiled coil</keyword>
<evidence type="ECO:0000256" key="1">
    <source>
        <dbReference type="ARBA" id="ARBA00022723"/>
    </source>
</evidence>
<evidence type="ECO:0000256" key="2">
    <source>
        <dbReference type="ARBA" id="ARBA00022833"/>
    </source>
</evidence>
<dbReference type="EMBL" id="JAULSV010000003">
    <property type="protein sequence ID" value="KAK0649101.1"/>
    <property type="molecule type" value="Genomic_DNA"/>
</dbReference>
<feature type="domain" description="Zn(2)-C6 fungal-type" evidence="8">
    <location>
        <begin position="23"/>
        <end position="51"/>
    </location>
</feature>
<dbReference type="Pfam" id="PF00172">
    <property type="entry name" value="Zn_clus"/>
    <property type="match status" value="1"/>
</dbReference>
<dbReference type="SMART" id="SM00066">
    <property type="entry name" value="GAL4"/>
    <property type="match status" value="1"/>
</dbReference>
<evidence type="ECO:0000256" key="5">
    <source>
        <dbReference type="ARBA" id="ARBA00023163"/>
    </source>
</evidence>
<dbReference type="InterPro" id="IPR052360">
    <property type="entry name" value="Transcr_Regulatory_Proteins"/>
</dbReference>
<dbReference type="GO" id="GO:0000981">
    <property type="term" value="F:DNA-binding transcription factor activity, RNA polymerase II-specific"/>
    <property type="evidence" value="ECO:0007669"/>
    <property type="project" value="InterPro"/>
</dbReference>
<keyword evidence="5" id="KW-0804">Transcription</keyword>
<keyword evidence="1" id="KW-0479">Metal-binding</keyword>
<dbReference type="PANTHER" id="PTHR36206:SF16">
    <property type="entry name" value="TRANSCRIPTION FACTOR DOMAIN-CONTAINING PROTEIN-RELATED"/>
    <property type="match status" value="1"/>
</dbReference>
<dbReference type="PANTHER" id="PTHR36206">
    <property type="entry name" value="ASPERCRYPTIN BIOSYNTHESIS CLUSTER-SPECIFIC TRANSCRIPTION REGULATOR ATNN-RELATED"/>
    <property type="match status" value="1"/>
</dbReference>
<dbReference type="InterPro" id="IPR021858">
    <property type="entry name" value="Fun_TF"/>
</dbReference>
<feature type="coiled-coil region" evidence="7">
    <location>
        <begin position="303"/>
        <end position="330"/>
    </location>
</feature>
<sequence length="603" mass="66166">MTVRTPVKPIKPVGPKRTKSKMGCRTCRIRRVKCDERKPTCERCISTGRVCDGYGIWGGGGNAYGSNDRLINELVRKAPFAISSSAKGLKTRAPAVIPGLSSEEYAAFDFFRRKTSRKLPGVFDSDFWDFLVLQLSIREPAVLHSAIALAATHRHAIALGNGRRPSLAATSAAMDFNEILALQQFNKAVGHLQRSEMKDSLRTMLVCCIIFISIELLKGEIKSSQAHFQSGLKLLREMSPERSDAALMVRSQPNSIDEQLAEAFTRLNIRSSILGDGLYQAYAAKPGSHCGPELQIPLIFDSLNAARRHLDRLSQEIDRLSAKGKQLTLDSDAIPADLVIQQQRLQRSMESWRRTLLSSLPRIQASQPEGSNQITLGAPLLNLYYNMVSILCQTCLRNGDECAFDLHTMSFATILEDAVDLWSKVARFLPSQPSSGGQSDHLSFTVDMGFIPPLYYTALKCRVPKFRRLAIGLLVSAPHREGVWDGAMAAAVVGAVMEMEEGTFYTDAGIKLPQSTPLSSTGIMPSVPENDVPLVPRAQRVNYANVTLPECGAGAGGKVSLECRRYNCGGGAEKGEWTSTNVELDPTLFNFEHGTQDLGNCAW</sequence>
<evidence type="ECO:0000256" key="6">
    <source>
        <dbReference type="ARBA" id="ARBA00023242"/>
    </source>
</evidence>
<name>A0AA40CRV6_9PEZI</name>
<organism evidence="9 10">
    <name type="scientific">Cercophora newfieldiana</name>
    <dbReference type="NCBI Taxonomy" id="92897"/>
    <lineage>
        <taxon>Eukaryota</taxon>
        <taxon>Fungi</taxon>
        <taxon>Dikarya</taxon>
        <taxon>Ascomycota</taxon>
        <taxon>Pezizomycotina</taxon>
        <taxon>Sordariomycetes</taxon>
        <taxon>Sordariomycetidae</taxon>
        <taxon>Sordariales</taxon>
        <taxon>Lasiosphaeriaceae</taxon>
        <taxon>Cercophora</taxon>
    </lineage>
</organism>
<accession>A0AA40CRV6</accession>
<keyword evidence="2" id="KW-0862">Zinc</keyword>
<dbReference type="PROSITE" id="PS00463">
    <property type="entry name" value="ZN2_CY6_FUNGAL_1"/>
    <property type="match status" value="1"/>
</dbReference>
<keyword evidence="4" id="KW-0238">DNA-binding</keyword>
<keyword evidence="10" id="KW-1185">Reference proteome</keyword>
<dbReference type="Pfam" id="PF11951">
    <property type="entry name" value="Fungal_trans_2"/>
    <property type="match status" value="1"/>
</dbReference>
<proteinExistence type="predicted"/>
<evidence type="ECO:0000313" key="10">
    <source>
        <dbReference type="Proteomes" id="UP001174936"/>
    </source>
</evidence>
<dbReference type="PROSITE" id="PS50048">
    <property type="entry name" value="ZN2_CY6_FUNGAL_2"/>
    <property type="match status" value="1"/>
</dbReference>
<dbReference type="AlphaFoldDB" id="A0AA40CRV6"/>
<evidence type="ECO:0000256" key="3">
    <source>
        <dbReference type="ARBA" id="ARBA00023015"/>
    </source>
</evidence>
<dbReference type="InterPro" id="IPR001138">
    <property type="entry name" value="Zn2Cys6_DnaBD"/>
</dbReference>
<evidence type="ECO:0000259" key="8">
    <source>
        <dbReference type="PROSITE" id="PS50048"/>
    </source>
</evidence>
<dbReference type="CDD" id="cd00067">
    <property type="entry name" value="GAL4"/>
    <property type="match status" value="1"/>
</dbReference>
<evidence type="ECO:0000256" key="7">
    <source>
        <dbReference type="SAM" id="Coils"/>
    </source>
</evidence>
<evidence type="ECO:0000313" key="9">
    <source>
        <dbReference type="EMBL" id="KAK0649101.1"/>
    </source>
</evidence>
<evidence type="ECO:0000256" key="4">
    <source>
        <dbReference type="ARBA" id="ARBA00023125"/>
    </source>
</evidence>
<keyword evidence="6" id="KW-0539">Nucleus</keyword>
<dbReference type="InterPro" id="IPR036864">
    <property type="entry name" value="Zn2-C6_fun-type_DNA-bd_sf"/>
</dbReference>
<reference evidence="9" key="1">
    <citation type="submission" date="2023-06" db="EMBL/GenBank/DDBJ databases">
        <title>Genome-scale phylogeny and comparative genomics of the fungal order Sordariales.</title>
        <authorList>
            <consortium name="Lawrence Berkeley National Laboratory"/>
            <person name="Hensen N."/>
            <person name="Bonometti L."/>
            <person name="Westerberg I."/>
            <person name="Brannstrom I.O."/>
            <person name="Guillou S."/>
            <person name="Cros-Aarteil S."/>
            <person name="Calhoun S."/>
            <person name="Haridas S."/>
            <person name="Kuo A."/>
            <person name="Mondo S."/>
            <person name="Pangilinan J."/>
            <person name="Riley R."/>
            <person name="Labutti K."/>
            <person name="Andreopoulos B."/>
            <person name="Lipzen A."/>
            <person name="Chen C."/>
            <person name="Yanf M."/>
            <person name="Daum C."/>
            <person name="Ng V."/>
            <person name="Clum A."/>
            <person name="Steindorff A."/>
            <person name="Ohm R."/>
            <person name="Martin F."/>
            <person name="Silar P."/>
            <person name="Natvig D."/>
            <person name="Lalanne C."/>
            <person name="Gautier V."/>
            <person name="Ament-Velasquez S.L."/>
            <person name="Kruys A."/>
            <person name="Hutchinson M.I."/>
            <person name="Powell A.J."/>
            <person name="Barry K."/>
            <person name="Miller A.N."/>
            <person name="Grigoriev I.V."/>
            <person name="Debuchy R."/>
            <person name="Gladieux P."/>
            <person name="Thoren M.H."/>
            <person name="Johannesson H."/>
        </authorList>
    </citation>
    <scope>NUCLEOTIDE SEQUENCE</scope>
    <source>
        <strain evidence="9">SMH2532-1</strain>
    </source>
</reference>
<dbReference type="Gene3D" id="4.10.240.10">
    <property type="entry name" value="Zn(2)-C6 fungal-type DNA-binding domain"/>
    <property type="match status" value="1"/>
</dbReference>